<protein>
    <recommendedName>
        <fullName evidence="4">Reverse transcriptase zinc-binding domain-containing protein</fullName>
    </recommendedName>
</protein>
<dbReference type="Proteomes" id="UP001165190">
    <property type="component" value="Unassembled WGS sequence"/>
</dbReference>
<feature type="signal peptide" evidence="1">
    <location>
        <begin position="1"/>
        <end position="22"/>
    </location>
</feature>
<keyword evidence="1" id="KW-0732">Signal</keyword>
<evidence type="ECO:0008006" key="4">
    <source>
        <dbReference type="Google" id="ProtNLM"/>
    </source>
</evidence>
<evidence type="ECO:0000313" key="2">
    <source>
        <dbReference type="EMBL" id="GMI72973.1"/>
    </source>
</evidence>
<evidence type="ECO:0000256" key="1">
    <source>
        <dbReference type="SAM" id="SignalP"/>
    </source>
</evidence>
<organism evidence="2 3">
    <name type="scientific">Hibiscus trionum</name>
    <name type="common">Flower of an hour</name>
    <dbReference type="NCBI Taxonomy" id="183268"/>
    <lineage>
        <taxon>Eukaryota</taxon>
        <taxon>Viridiplantae</taxon>
        <taxon>Streptophyta</taxon>
        <taxon>Embryophyta</taxon>
        <taxon>Tracheophyta</taxon>
        <taxon>Spermatophyta</taxon>
        <taxon>Magnoliopsida</taxon>
        <taxon>eudicotyledons</taxon>
        <taxon>Gunneridae</taxon>
        <taxon>Pentapetalae</taxon>
        <taxon>rosids</taxon>
        <taxon>malvids</taxon>
        <taxon>Malvales</taxon>
        <taxon>Malvaceae</taxon>
        <taxon>Malvoideae</taxon>
        <taxon>Hibiscus</taxon>
    </lineage>
</organism>
<name>A0A9W7H944_HIBTR</name>
<comment type="caution">
    <text evidence="2">The sequence shown here is derived from an EMBL/GenBank/DDBJ whole genome shotgun (WGS) entry which is preliminary data.</text>
</comment>
<dbReference type="OrthoDB" id="1000431at2759"/>
<sequence length="154" mass="17650">MVAWGFGVCMILTWRSLWRALANYWHNLKDGIAWSIGNGSSIRVLDDAWLPKLGPLRPYLSPAAMAFPPHSILDLLDSNGAWDRGIICSTFRPEVLPHILGIKPPTAMDDTDRIVWRWLANLSFDLKSAYSLLSQHSWDIELPIWKTIWQIWVP</sequence>
<accession>A0A9W7H944</accession>
<dbReference type="EMBL" id="BSYR01000010">
    <property type="protein sequence ID" value="GMI72973.1"/>
    <property type="molecule type" value="Genomic_DNA"/>
</dbReference>
<feature type="chain" id="PRO_5040918135" description="Reverse transcriptase zinc-binding domain-containing protein" evidence="1">
    <location>
        <begin position="23"/>
        <end position="154"/>
    </location>
</feature>
<evidence type="ECO:0000313" key="3">
    <source>
        <dbReference type="Proteomes" id="UP001165190"/>
    </source>
</evidence>
<keyword evidence="3" id="KW-1185">Reference proteome</keyword>
<reference evidence="2" key="1">
    <citation type="submission" date="2023-05" db="EMBL/GenBank/DDBJ databases">
        <title>Genome and transcriptome analyses reveal genes involved in the formation of fine ridges on petal epidermal cells in Hibiscus trionum.</title>
        <authorList>
            <person name="Koshimizu S."/>
            <person name="Masuda S."/>
            <person name="Ishii T."/>
            <person name="Shirasu K."/>
            <person name="Hoshino A."/>
            <person name="Arita M."/>
        </authorList>
    </citation>
    <scope>NUCLEOTIDE SEQUENCE</scope>
    <source>
        <strain evidence="2">Hamamatsu line</strain>
    </source>
</reference>
<dbReference type="AlphaFoldDB" id="A0A9W7H944"/>
<proteinExistence type="predicted"/>
<gene>
    <name evidence="2" type="ORF">HRI_000966600</name>
</gene>